<dbReference type="PANTHER" id="PTHR32097:SF4">
    <property type="entry name" value="GENERAL STRESS PROTEIN 16U"/>
    <property type="match status" value="1"/>
</dbReference>
<dbReference type="Pfam" id="PF02342">
    <property type="entry name" value="TerD"/>
    <property type="match status" value="1"/>
</dbReference>
<dbReference type="PANTHER" id="PTHR32097">
    <property type="entry name" value="CAMP-BINDING PROTEIN 1-RELATED"/>
    <property type="match status" value="1"/>
</dbReference>
<dbReference type="Gene3D" id="2.60.60.30">
    <property type="entry name" value="sav2460 like domains"/>
    <property type="match status" value="1"/>
</dbReference>
<comment type="caution">
    <text evidence="3">The sequence shown here is derived from an EMBL/GenBank/DDBJ whole genome shotgun (WGS) entry which is preliminary data.</text>
</comment>
<dbReference type="RefSeq" id="WP_123272745.1">
    <property type="nucleotide sequence ID" value="NZ_RJJQ01000021.1"/>
</dbReference>
<evidence type="ECO:0000256" key="1">
    <source>
        <dbReference type="ARBA" id="ARBA00008775"/>
    </source>
</evidence>
<evidence type="ECO:0000313" key="3">
    <source>
        <dbReference type="EMBL" id="RNI19021.1"/>
    </source>
</evidence>
<dbReference type="EMBL" id="RJJQ01000021">
    <property type="protein sequence ID" value="RNI19021.1"/>
    <property type="molecule type" value="Genomic_DNA"/>
</dbReference>
<reference evidence="3 4" key="1">
    <citation type="submission" date="2018-11" db="EMBL/GenBank/DDBJ databases">
        <title>Draft genome of Simplicispira Flexivirga sp. BO-16.</title>
        <authorList>
            <person name="Im W.T."/>
        </authorList>
    </citation>
    <scope>NUCLEOTIDE SEQUENCE [LARGE SCALE GENOMIC DNA]</scope>
    <source>
        <strain evidence="3 4">BO-16</strain>
    </source>
</reference>
<dbReference type="OrthoDB" id="56224at2"/>
<dbReference type="InterPro" id="IPR051324">
    <property type="entry name" value="Stress/Tellurium_Resist"/>
</dbReference>
<dbReference type="Proteomes" id="UP000271678">
    <property type="component" value="Unassembled WGS sequence"/>
</dbReference>
<organism evidence="3 4">
    <name type="scientific">Flexivirga caeni</name>
    <dbReference type="NCBI Taxonomy" id="2294115"/>
    <lineage>
        <taxon>Bacteria</taxon>
        <taxon>Bacillati</taxon>
        <taxon>Actinomycetota</taxon>
        <taxon>Actinomycetes</taxon>
        <taxon>Micrococcales</taxon>
        <taxon>Dermacoccaceae</taxon>
        <taxon>Flexivirga</taxon>
    </lineage>
</organism>
<feature type="domain" description="TerD" evidence="2">
    <location>
        <begin position="1"/>
        <end position="190"/>
    </location>
</feature>
<evidence type="ECO:0000313" key="4">
    <source>
        <dbReference type="Proteomes" id="UP000271678"/>
    </source>
</evidence>
<keyword evidence="4" id="KW-1185">Reference proteome</keyword>
<comment type="similarity">
    <text evidence="1">Belongs to the CAPAB/TerDEXZ family.</text>
</comment>
<accession>A0A3M9M0E5</accession>
<dbReference type="AlphaFoldDB" id="A0A3M9M0E5"/>
<proteinExistence type="inferred from homology"/>
<dbReference type="InterPro" id="IPR003325">
    <property type="entry name" value="TerD"/>
</dbReference>
<name>A0A3M9M0E5_9MICO</name>
<protein>
    <submittedName>
        <fullName evidence="3">TerD family protein</fullName>
    </submittedName>
</protein>
<dbReference type="CDD" id="cd06974">
    <property type="entry name" value="TerD_like"/>
    <property type="match status" value="1"/>
</dbReference>
<sequence length="195" mass="20626">MAVSLSKGGNISLEKAAPGMTNAVIGLGWDPRTTDGAPFDLDASVLLLADNGRVRGDSDFVFYNNLTGDNGAVQHQGDNRTGEGEGDDEQINVSLAQVSPDVQRIVVVASIDQADARGQNFGQVADAYIRIYDADDPHNSTKGVRFDLGEDASTETALIFGELYRNGGEWKFRAIAQGYAGGLASVITQFGLQVG</sequence>
<gene>
    <name evidence="3" type="ORF">EFY87_17355</name>
</gene>
<evidence type="ECO:0000259" key="2">
    <source>
        <dbReference type="Pfam" id="PF02342"/>
    </source>
</evidence>